<proteinExistence type="predicted"/>
<comment type="caution">
    <text evidence="1">The sequence shown here is derived from an EMBL/GenBank/DDBJ whole genome shotgun (WGS) entry which is preliminary data.</text>
</comment>
<organism evidence="1 2">
    <name type="scientific">Streptomyces mashuensis</name>
    <dbReference type="NCBI Taxonomy" id="33904"/>
    <lineage>
        <taxon>Bacteria</taxon>
        <taxon>Bacillati</taxon>
        <taxon>Actinomycetota</taxon>
        <taxon>Actinomycetes</taxon>
        <taxon>Kitasatosporales</taxon>
        <taxon>Streptomycetaceae</taxon>
        <taxon>Streptomyces</taxon>
    </lineage>
</organism>
<dbReference type="RefSeq" id="WP_190130655.1">
    <property type="nucleotide sequence ID" value="NZ_BNBD01000006.1"/>
</dbReference>
<protein>
    <submittedName>
        <fullName evidence="1">Uncharacterized protein</fullName>
    </submittedName>
</protein>
<reference evidence="1" key="1">
    <citation type="journal article" date="2014" name="Int. J. Syst. Evol. Microbiol.">
        <title>Complete genome sequence of Corynebacterium casei LMG S-19264T (=DSM 44701T), isolated from a smear-ripened cheese.</title>
        <authorList>
            <consortium name="US DOE Joint Genome Institute (JGI-PGF)"/>
            <person name="Walter F."/>
            <person name="Albersmeier A."/>
            <person name="Kalinowski J."/>
            <person name="Ruckert C."/>
        </authorList>
    </citation>
    <scope>NUCLEOTIDE SEQUENCE</scope>
    <source>
        <strain evidence="1">JCM 4059</strain>
    </source>
</reference>
<dbReference type="Proteomes" id="UP000638313">
    <property type="component" value="Unassembled WGS sequence"/>
</dbReference>
<gene>
    <name evidence="1" type="ORF">GCM10010218_36500</name>
</gene>
<dbReference type="EMBL" id="BNBD01000006">
    <property type="protein sequence ID" value="GHF51586.1"/>
    <property type="molecule type" value="Genomic_DNA"/>
</dbReference>
<accession>A0A919EE82</accession>
<reference evidence="1" key="2">
    <citation type="submission" date="2020-09" db="EMBL/GenBank/DDBJ databases">
        <authorList>
            <person name="Sun Q."/>
            <person name="Ohkuma M."/>
        </authorList>
    </citation>
    <scope>NUCLEOTIDE SEQUENCE</scope>
    <source>
        <strain evidence="1">JCM 4059</strain>
    </source>
</reference>
<keyword evidence="2" id="KW-1185">Reference proteome</keyword>
<evidence type="ECO:0000313" key="1">
    <source>
        <dbReference type="EMBL" id="GHF51586.1"/>
    </source>
</evidence>
<sequence>MARTTETREDPAARWVGYRAGVLVMDESVNRVGVSTAFDGMTYTLVGVDGSATWQADVRSVRLATDTERQALRLAPRSAAR</sequence>
<dbReference type="AlphaFoldDB" id="A0A919EE82"/>
<name>A0A919EE82_9ACTN</name>
<evidence type="ECO:0000313" key="2">
    <source>
        <dbReference type="Proteomes" id="UP000638313"/>
    </source>
</evidence>